<dbReference type="AlphaFoldDB" id="A0A9D2RYW4"/>
<proteinExistence type="inferred from homology"/>
<evidence type="ECO:0000256" key="5">
    <source>
        <dbReference type="HAMAP-Rule" id="MF_01114"/>
    </source>
</evidence>
<dbReference type="Gene3D" id="1.10.10.10">
    <property type="entry name" value="Winged helix-like DNA-binding domain superfamily/Winged helix DNA-binding domain"/>
    <property type="match status" value="3"/>
</dbReference>
<dbReference type="GO" id="GO:0005737">
    <property type="term" value="C:cytoplasm"/>
    <property type="evidence" value="ECO:0007669"/>
    <property type="project" value="UniProtKB-SubCell"/>
</dbReference>
<evidence type="ECO:0000256" key="1">
    <source>
        <dbReference type="ARBA" id="ARBA00004496"/>
    </source>
</evidence>
<comment type="similarity">
    <text evidence="2 5">Belongs to the RecX family.</text>
</comment>
<accession>A0A9D2RYW4</accession>
<dbReference type="EMBL" id="DWXZ01000157">
    <property type="protein sequence ID" value="HJB37892.1"/>
    <property type="molecule type" value="Genomic_DNA"/>
</dbReference>
<evidence type="ECO:0000256" key="3">
    <source>
        <dbReference type="ARBA" id="ARBA00018111"/>
    </source>
</evidence>
<dbReference type="InterPro" id="IPR053925">
    <property type="entry name" value="RecX_HTH_3rd"/>
</dbReference>
<feature type="domain" description="RecX second three-helical" evidence="6">
    <location>
        <begin position="105"/>
        <end position="146"/>
    </location>
</feature>
<keyword evidence="4 5" id="KW-0963">Cytoplasm</keyword>
<evidence type="ECO:0000259" key="6">
    <source>
        <dbReference type="Pfam" id="PF02631"/>
    </source>
</evidence>
<dbReference type="Pfam" id="PF02631">
    <property type="entry name" value="RecX_HTH2"/>
    <property type="match status" value="1"/>
</dbReference>
<evidence type="ECO:0000256" key="2">
    <source>
        <dbReference type="ARBA" id="ARBA00009695"/>
    </source>
</evidence>
<dbReference type="PANTHER" id="PTHR33602">
    <property type="entry name" value="REGULATORY PROTEIN RECX FAMILY PROTEIN"/>
    <property type="match status" value="1"/>
</dbReference>
<comment type="caution">
    <text evidence="8">The sequence shown here is derived from an EMBL/GenBank/DDBJ whole genome shotgun (WGS) entry which is preliminary data.</text>
</comment>
<dbReference type="InterPro" id="IPR053924">
    <property type="entry name" value="RecX_HTH_2nd"/>
</dbReference>
<feature type="domain" description="RecX third three-helical" evidence="7">
    <location>
        <begin position="158"/>
        <end position="199"/>
    </location>
</feature>
<organism evidence="8 9">
    <name type="scientific">Candidatus Acutalibacter ornithocaccae</name>
    <dbReference type="NCBI Taxonomy" id="2838416"/>
    <lineage>
        <taxon>Bacteria</taxon>
        <taxon>Bacillati</taxon>
        <taxon>Bacillota</taxon>
        <taxon>Clostridia</taxon>
        <taxon>Eubacteriales</taxon>
        <taxon>Acutalibacteraceae</taxon>
        <taxon>Acutalibacter</taxon>
    </lineage>
</organism>
<dbReference type="GO" id="GO:0006282">
    <property type="term" value="P:regulation of DNA repair"/>
    <property type="evidence" value="ECO:0007669"/>
    <property type="project" value="UniProtKB-UniRule"/>
</dbReference>
<reference evidence="8" key="2">
    <citation type="submission" date="2021-04" db="EMBL/GenBank/DDBJ databases">
        <authorList>
            <person name="Gilroy R."/>
        </authorList>
    </citation>
    <scope>NUCLEOTIDE SEQUENCE</scope>
    <source>
        <strain evidence="8">ChiBcolR8-3208</strain>
    </source>
</reference>
<evidence type="ECO:0000256" key="4">
    <source>
        <dbReference type="ARBA" id="ARBA00022490"/>
    </source>
</evidence>
<dbReference type="Pfam" id="PF21981">
    <property type="entry name" value="RecX_HTH3"/>
    <property type="match status" value="1"/>
</dbReference>
<protein>
    <recommendedName>
        <fullName evidence="3 5">Regulatory protein RecX</fullName>
    </recommendedName>
</protein>
<dbReference type="InterPro" id="IPR036388">
    <property type="entry name" value="WH-like_DNA-bd_sf"/>
</dbReference>
<evidence type="ECO:0000313" key="8">
    <source>
        <dbReference type="EMBL" id="HJB37892.1"/>
    </source>
</evidence>
<evidence type="ECO:0000259" key="7">
    <source>
        <dbReference type="Pfam" id="PF21981"/>
    </source>
</evidence>
<comment type="function">
    <text evidence="5">Modulates RecA activity.</text>
</comment>
<dbReference type="HAMAP" id="MF_01114">
    <property type="entry name" value="RecX"/>
    <property type="match status" value="1"/>
</dbReference>
<gene>
    <name evidence="5" type="primary">recX</name>
    <name evidence="8" type="ORF">H9942_07475</name>
</gene>
<dbReference type="PANTHER" id="PTHR33602:SF1">
    <property type="entry name" value="REGULATORY PROTEIN RECX FAMILY PROTEIN"/>
    <property type="match status" value="1"/>
</dbReference>
<name>A0A9D2RYW4_9FIRM</name>
<dbReference type="InterPro" id="IPR003783">
    <property type="entry name" value="Regulatory_RecX"/>
</dbReference>
<comment type="subcellular location">
    <subcellularLocation>
        <location evidence="1 5">Cytoplasm</location>
    </subcellularLocation>
</comment>
<sequence length="205" mass="23548">MELTSLEPRRKGLTQLYLDGEPGPKLDTEVVLLARLKPGDVLSEEELQELVERSDARRAQEKALYLLEHRSHSKRELTEKIARTAASREAAQAAADHLEEIGLVDDRAFAETYARELFQRKRYGARRVRQELSRKGVGRDIIDQVLEQYQDMDQAAGENIALVLERRYPTWREDEKARRRAVAALQRLGYSFEQVRAVMGGLDTE</sequence>
<dbReference type="Proteomes" id="UP000824214">
    <property type="component" value="Unassembled WGS sequence"/>
</dbReference>
<reference evidence="8" key="1">
    <citation type="journal article" date="2021" name="PeerJ">
        <title>Extensive microbial diversity within the chicken gut microbiome revealed by metagenomics and culture.</title>
        <authorList>
            <person name="Gilroy R."/>
            <person name="Ravi A."/>
            <person name="Getino M."/>
            <person name="Pursley I."/>
            <person name="Horton D.L."/>
            <person name="Alikhan N.F."/>
            <person name="Baker D."/>
            <person name="Gharbi K."/>
            <person name="Hall N."/>
            <person name="Watson M."/>
            <person name="Adriaenssens E.M."/>
            <person name="Foster-Nyarko E."/>
            <person name="Jarju S."/>
            <person name="Secka A."/>
            <person name="Antonio M."/>
            <person name="Oren A."/>
            <person name="Chaudhuri R.R."/>
            <person name="La Ragione R."/>
            <person name="Hildebrand F."/>
            <person name="Pallen M.J."/>
        </authorList>
    </citation>
    <scope>NUCLEOTIDE SEQUENCE</scope>
    <source>
        <strain evidence="8">ChiBcolR8-3208</strain>
    </source>
</reference>
<evidence type="ECO:0000313" key="9">
    <source>
        <dbReference type="Proteomes" id="UP000824214"/>
    </source>
</evidence>